<accession>A0ABQ5LVD0</accession>
<feature type="chain" id="PRO_5045551241" description="Lipoprotein" evidence="1">
    <location>
        <begin position="18"/>
        <end position="131"/>
    </location>
</feature>
<gene>
    <name evidence="2" type="ORF">STA1M1_21650</name>
</gene>
<evidence type="ECO:0000313" key="2">
    <source>
        <dbReference type="EMBL" id="GKY88296.1"/>
    </source>
</evidence>
<evidence type="ECO:0008006" key="4">
    <source>
        <dbReference type="Google" id="ProtNLM"/>
    </source>
</evidence>
<comment type="caution">
    <text evidence="2">The sequence shown here is derived from an EMBL/GenBank/DDBJ whole genome shotgun (WGS) entry which is preliminary data.</text>
</comment>
<proteinExistence type="predicted"/>
<dbReference type="EMBL" id="BROH01000006">
    <property type="protein sequence ID" value="GKY88296.1"/>
    <property type="molecule type" value="Genomic_DNA"/>
</dbReference>
<keyword evidence="1" id="KW-0732">Signal</keyword>
<protein>
    <recommendedName>
        <fullName evidence="4">Lipoprotein</fullName>
    </recommendedName>
</protein>
<sequence>MSPAARLFALLILPVLAACSSLPPEAQCFADATIEYRAAWRGVQQIDADLARGYGLRRQEIRIAQTFACGAGRCLMQGREELAFPTPIDAGALRARRQVLIARLDALRPAAKAAALRCGYPPPGGAGTRPP</sequence>
<evidence type="ECO:0000256" key="1">
    <source>
        <dbReference type="SAM" id="SignalP"/>
    </source>
</evidence>
<dbReference type="PROSITE" id="PS51257">
    <property type="entry name" value="PROKAR_LIPOPROTEIN"/>
    <property type="match status" value="1"/>
</dbReference>
<feature type="signal peptide" evidence="1">
    <location>
        <begin position="1"/>
        <end position="17"/>
    </location>
</feature>
<evidence type="ECO:0000313" key="3">
    <source>
        <dbReference type="Proteomes" id="UP001144205"/>
    </source>
</evidence>
<dbReference type="Proteomes" id="UP001144205">
    <property type="component" value="Unassembled WGS sequence"/>
</dbReference>
<reference evidence="2" key="1">
    <citation type="journal article" date="2023" name="Int. J. Syst. Evol. Microbiol.">
        <title>Sinisalibacter aestuarii sp. nov., isolated from estuarine sediment of the Arakawa River.</title>
        <authorList>
            <person name="Arafat S.T."/>
            <person name="Hirano S."/>
            <person name="Sato A."/>
            <person name="Takeuchi K."/>
            <person name="Yasuda T."/>
            <person name="Terahara T."/>
            <person name="Hamada M."/>
            <person name="Kobayashi T."/>
        </authorList>
    </citation>
    <scope>NUCLEOTIDE SEQUENCE</scope>
    <source>
        <strain evidence="2">B-399</strain>
    </source>
</reference>
<dbReference type="RefSeq" id="WP_281842342.1">
    <property type="nucleotide sequence ID" value="NZ_BROH01000006.1"/>
</dbReference>
<name>A0ABQ5LVD0_9RHOB</name>
<keyword evidence="3" id="KW-1185">Reference proteome</keyword>
<organism evidence="2 3">
    <name type="scientific">Sinisalibacter aestuarii</name>
    <dbReference type="NCBI Taxonomy" id="2949426"/>
    <lineage>
        <taxon>Bacteria</taxon>
        <taxon>Pseudomonadati</taxon>
        <taxon>Pseudomonadota</taxon>
        <taxon>Alphaproteobacteria</taxon>
        <taxon>Rhodobacterales</taxon>
        <taxon>Roseobacteraceae</taxon>
        <taxon>Sinisalibacter</taxon>
    </lineage>
</organism>